<evidence type="ECO:0000256" key="1">
    <source>
        <dbReference type="SAM" id="Phobius"/>
    </source>
</evidence>
<organism evidence="2 3">
    <name type="scientific">Candidatus Magnetobacterium casense</name>
    <dbReference type="NCBI Taxonomy" id="1455061"/>
    <lineage>
        <taxon>Bacteria</taxon>
        <taxon>Pseudomonadati</taxon>
        <taxon>Nitrospirota</taxon>
        <taxon>Thermodesulfovibrionia</taxon>
        <taxon>Thermodesulfovibrionales</taxon>
        <taxon>Candidatus Magnetobacteriaceae</taxon>
        <taxon>Candidatus Magnetobacterium</taxon>
    </lineage>
</organism>
<keyword evidence="1" id="KW-1133">Transmembrane helix</keyword>
<keyword evidence="1" id="KW-0472">Membrane</keyword>
<accession>A0ABS6RVV7</accession>
<name>A0ABS6RVV7_9BACT</name>
<dbReference type="EMBL" id="JABXWD010000021">
    <property type="protein sequence ID" value="MBV6340403.1"/>
    <property type="molecule type" value="Genomic_DNA"/>
</dbReference>
<keyword evidence="3" id="KW-1185">Reference proteome</keyword>
<gene>
    <name evidence="2" type="ORF">HWQ67_02280</name>
</gene>
<evidence type="ECO:0000313" key="3">
    <source>
        <dbReference type="Proteomes" id="UP001196980"/>
    </source>
</evidence>
<dbReference type="Proteomes" id="UP001196980">
    <property type="component" value="Unassembled WGS sequence"/>
</dbReference>
<feature type="transmembrane region" description="Helical" evidence="1">
    <location>
        <begin position="20"/>
        <end position="39"/>
    </location>
</feature>
<protein>
    <submittedName>
        <fullName evidence="2">Uncharacterized protein</fullName>
    </submittedName>
</protein>
<keyword evidence="1" id="KW-0812">Transmembrane</keyword>
<evidence type="ECO:0000313" key="2">
    <source>
        <dbReference type="EMBL" id="MBV6340403.1"/>
    </source>
</evidence>
<proteinExistence type="predicted"/>
<comment type="caution">
    <text evidence="2">The sequence shown here is derived from an EMBL/GenBank/DDBJ whole genome shotgun (WGS) entry which is preliminary data.</text>
</comment>
<reference evidence="2 3" key="1">
    <citation type="journal article" date="2020" name="J Geophys Res Biogeosci">
        <title>Magnetotaxis as an Adaptation to Enable Bacterial Shuttling of Microbial Sulfur and Sulfur Cycling Across Aquatic Oxic#Anoxic Interfaces.</title>
        <authorList>
            <person name="Li J."/>
            <person name="Liu P."/>
            <person name="Wang J."/>
            <person name="Roberts A.P."/>
            <person name="Pan Y."/>
        </authorList>
    </citation>
    <scope>NUCLEOTIDE SEQUENCE [LARGE SCALE GENOMIC DNA]</scope>
    <source>
        <strain evidence="2 3">MYR-1_YQ</strain>
    </source>
</reference>
<sequence length="178" mass="20005">MTGRWKSSLFGGKYFKGNVVVLSAVVFLLLLLIFALNVLHQKASVLKRTEDNILQYNALLSEYERLRGEQGTLRRRLGTGGLLQGIGEVMSSLGLKEKRSTIALQAQRAFMEFREENAELKINGVSLNELVNVLYKMEHGSTGLFIRRLNMKKGFSDPTKFDVTVDVSYVSEASEARK</sequence>
<dbReference type="RefSeq" id="WP_218251023.1">
    <property type="nucleotide sequence ID" value="NZ_JABXWD010000021.1"/>
</dbReference>